<organism evidence="5 6">
    <name type="scientific">Solidesulfovibrio magneticus (strain ATCC 700980 / DSM 13731 / RS-1)</name>
    <name type="common">Desulfovibrio magneticus</name>
    <dbReference type="NCBI Taxonomy" id="573370"/>
    <lineage>
        <taxon>Bacteria</taxon>
        <taxon>Pseudomonadati</taxon>
        <taxon>Thermodesulfobacteriota</taxon>
        <taxon>Desulfovibrionia</taxon>
        <taxon>Desulfovibrionales</taxon>
        <taxon>Desulfovibrionaceae</taxon>
        <taxon>Solidesulfovibrio</taxon>
    </lineage>
</organism>
<dbReference type="REBASE" id="21105">
    <property type="entry name" value="S.Dma1ORF15190P"/>
</dbReference>
<dbReference type="PANTHER" id="PTHR30408:SF13">
    <property type="entry name" value="TYPE I RESTRICTION ENZYME HINDI SPECIFICITY SUBUNIT"/>
    <property type="match status" value="1"/>
</dbReference>
<dbReference type="EMBL" id="AP010904">
    <property type="protein sequence ID" value="BAH75011.1"/>
    <property type="molecule type" value="Genomic_DNA"/>
</dbReference>
<evidence type="ECO:0000256" key="1">
    <source>
        <dbReference type="ARBA" id="ARBA00010923"/>
    </source>
</evidence>
<dbReference type="STRING" id="573370.DMR_15200"/>
<dbReference type="CDD" id="cd17246">
    <property type="entry name" value="RMtype1_S_SonII-TRD2-CR2_like"/>
    <property type="match status" value="1"/>
</dbReference>
<feature type="domain" description="Type I restriction modification DNA specificity" evidence="4">
    <location>
        <begin position="243"/>
        <end position="369"/>
    </location>
</feature>
<dbReference type="OrthoDB" id="9798929at2"/>
<gene>
    <name evidence="5" type="primary">hsdS</name>
    <name evidence="5" type="ordered locus">DMR_15200</name>
</gene>
<evidence type="ECO:0000256" key="3">
    <source>
        <dbReference type="ARBA" id="ARBA00023125"/>
    </source>
</evidence>
<accession>C4XNN6</accession>
<keyword evidence="3" id="KW-0238">DNA-binding</keyword>
<protein>
    <submittedName>
        <fullName evidence="5">Type I restriction enzyme S protein</fullName>
    </submittedName>
</protein>
<dbReference type="Gene3D" id="3.90.220.20">
    <property type="entry name" value="DNA methylase specificity domains"/>
    <property type="match status" value="2"/>
</dbReference>
<keyword evidence="2" id="KW-0680">Restriction system</keyword>
<dbReference type="GO" id="GO:0003677">
    <property type="term" value="F:DNA binding"/>
    <property type="evidence" value="ECO:0007669"/>
    <property type="project" value="UniProtKB-KW"/>
</dbReference>
<dbReference type="Gene3D" id="1.10.287.1120">
    <property type="entry name" value="Bipartite methylase S protein"/>
    <property type="match status" value="1"/>
</dbReference>
<dbReference type="InterPro" id="IPR000055">
    <property type="entry name" value="Restrct_endonuc_typeI_TRD"/>
</dbReference>
<dbReference type="Pfam" id="PF01420">
    <property type="entry name" value="Methylase_S"/>
    <property type="match status" value="2"/>
</dbReference>
<evidence type="ECO:0000313" key="5">
    <source>
        <dbReference type="EMBL" id="BAH75011.1"/>
    </source>
</evidence>
<proteinExistence type="inferred from homology"/>
<name>C4XNN6_SOLM1</name>
<dbReference type="PANTHER" id="PTHR30408">
    <property type="entry name" value="TYPE-1 RESTRICTION ENZYME ECOKI SPECIFICITY PROTEIN"/>
    <property type="match status" value="1"/>
</dbReference>
<dbReference type="HOGENOM" id="CLU_021095_2_1_7"/>
<keyword evidence="6" id="KW-1185">Reference proteome</keyword>
<evidence type="ECO:0000313" key="6">
    <source>
        <dbReference type="Proteomes" id="UP000009071"/>
    </source>
</evidence>
<dbReference type="Proteomes" id="UP000009071">
    <property type="component" value="Chromosome"/>
</dbReference>
<feature type="domain" description="Type I restriction modification DNA specificity" evidence="4">
    <location>
        <begin position="69"/>
        <end position="197"/>
    </location>
</feature>
<dbReference type="RefSeq" id="WP_015860218.1">
    <property type="nucleotide sequence ID" value="NC_012796.1"/>
</dbReference>
<sequence>MSRHPVVHTPVEASEWAVRRRWFCLAELADGIFDCPHSTPELTADGPFLVRSQDIRTGFVDISKLAHVAEKTFLDRVSKATPEEGDILYSREGTYFGIAAEIPKGLRVCLGQRMVLIRPKRSRLASRFLRYWLNSGILSRHLHGFRDGTVAERLNMPTIRAIPVPDFPLKEQQAIAAILGSLDDKIDLNRRINETLEAMARAIFKDWFVDFGPTRAKMEGRAPYLAQEIWNLFPDALDDEGKPVGWEYRPVGDFAELRGGKQLEKEKIAACGAIPVFGGAGIMGYTDSYNADGFVIAVGRVGAYCGQFFAHRGRAWINNNASLIRQRDQCNGEWLYCALRHADIDVIKKGAAQPFVSNTDVANLPIIWPGHATLSTLSKILVPLMVKAEHNNAEIDSLAQTRDFLLPKLMSGEIRVKDAEKAVGAVL</sequence>
<evidence type="ECO:0000259" key="4">
    <source>
        <dbReference type="Pfam" id="PF01420"/>
    </source>
</evidence>
<evidence type="ECO:0000256" key="2">
    <source>
        <dbReference type="ARBA" id="ARBA00022747"/>
    </source>
</evidence>
<reference evidence="5 6" key="1">
    <citation type="journal article" date="2009" name="Genome Res.">
        <title>Whole genome sequence of Desulfovibrio magneticus strain RS-1 revealed common gene clusters in magnetotactic bacteria.</title>
        <authorList>
            <person name="Nakazawa H."/>
            <person name="Arakaki A."/>
            <person name="Narita-Yamada S."/>
            <person name="Yashiro I."/>
            <person name="Jinno K."/>
            <person name="Aoki N."/>
            <person name="Tsuruyama A."/>
            <person name="Okamura Y."/>
            <person name="Tanikawa S."/>
            <person name="Fujita N."/>
            <person name="Takeyama H."/>
            <person name="Matsunaga T."/>
        </authorList>
    </citation>
    <scope>NUCLEOTIDE SEQUENCE [LARGE SCALE GENOMIC DNA]</scope>
    <source>
        <strain evidence="6">ATCC 700980 / DSM 13731 / RS-1</strain>
    </source>
</reference>
<dbReference type="InterPro" id="IPR044946">
    <property type="entry name" value="Restrct_endonuc_typeI_TRD_sf"/>
</dbReference>
<dbReference type="KEGG" id="dma:DMR_15200"/>
<dbReference type="GO" id="GO:0009307">
    <property type="term" value="P:DNA restriction-modification system"/>
    <property type="evidence" value="ECO:0007669"/>
    <property type="project" value="UniProtKB-KW"/>
</dbReference>
<dbReference type="InterPro" id="IPR052021">
    <property type="entry name" value="Type-I_RS_S_subunit"/>
</dbReference>
<comment type="similarity">
    <text evidence="1">Belongs to the type-I restriction system S methylase family.</text>
</comment>
<dbReference type="AlphaFoldDB" id="C4XNN6"/>
<dbReference type="eggNOG" id="COG0732">
    <property type="taxonomic scope" value="Bacteria"/>
</dbReference>
<dbReference type="SUPFAM" id="SSF116734">
    <property type="entry name" value="DNA methylase specificity domain"/>
    <property type="match status" value="2"/>
</dbReference>